<name>A0A167FUM8_CALVF</name>
<dbReference type="Proteomes" id="UP000076738">
    <property type="component" value="Unassembled WGS sequence"/>
</dbReference>
<feature type="compositionally biased region" description="Pro residues" evidence="1">
    <location>
        <begin position="73"/>
        <end position="85"/>
    </location>
</feature>
<dbReference type="AlphaFoldDB" id="A0A167FUM8"/>
<feature type="compositionally biased region" description="Low complexity" evidence="1">
    <location>
        <begin position="44"/>
        <end position="56"/>
    </location>
</feature>
<feature type="region of interest" description="Disordered" evidence="1">
    <location>
        <begin position="37"/>
        <end position="135"/>
    </location>
</feature>
<organism evidence="2 3">
    <name type="scientific">Calocera viscosa (strain TUFC12733)</name>
    <dbReference type="NCBI Taxonomy" id="1330018"/>
    <lineage>
        <taxon>Eukaryota</taxon>
        <taxon>Fungi</taxon>
        <taxon>Dikarya</taxon>
        <taxon>Basidiomycota</taxon>
        <taxon>Agaricomycotina</taxon>
        <taxon>Dacrymycetes</taxon>
        <taxon>Dacrymycetales</taxon>
        <taxon>Dacrymycetaceae</taxon>
        <taxon>Calocera</taxon>
    </lineage>
</organism>
<feature type="region of interest" description="Disordered" evidence="1">
    <location>
        <begin position="471"/>
        <end position="516"/>
    </location>
</feature>
<accession>A0A167FUM8</accession>
<dbReference type="EMBL" id="KV417362">
    <property type="protein sequence ID" value="KZO89859.1"/>
    <property type="molecule type" value="Genomic_DNA"/>
</dbReference>
<feature type="compositionally biased region" description="Low complexity" evidence="1">
    <location>
        <begin position="300"/>
        <end position="324"/>
    </location>
</feature>
<proteinExistence type="predicted"/>
<feature type="compositionally biased region" description="Low complexity" evidence="1">
    <location>
        <begin position="86"/>
        <end position="95"/>
    </location>
</feature>
<reference evidence="2 3" key="1">
    <citation type="journal article" date="2016" name="Mol. Biol. Evol.">
        <title>Comparative Genomics of Early-Diverging Mushroom-Forming Fungi Provides Insights into the Origins of Lignocellulose Decay Capabilities.</title>
        <authorList>
            <person name="Nagy L.G."/>
            <person name="Riley R."/>
            <person name="Tritt A."/>
            <person name="Adam C."/>
            <person name="Daum C."/>
            <person name="Floudas D."/>
            <person name="Sun H."/>
            <person name="Yadav J.S."/>
            <person name="Pangilinan J."/>
            <person name="Larsson K.H."/>
            <person name="Matsuura K."/>
            <person name="Barry K."/>
            <person name="Labutti K."/>
            <person name="Kuo R."/>
            <person name="Ohm R.A."/>
            <person name="Bhattacharya S.S."/>
            <person name="Shirouzu T."/>
            <person name="Yoshinaga Y."/>
            <person name="Martin F.M."/>
            <person name="Grigoriev I.V."/>
            <person name="Hibbett D.S."/>
        </authorList>
    </citation>
    <scope>NUCLEOTIDE SEQUENCE [LARGE SCALE GENOMIC DNA]</scope>
    <source>
        <strain evidence="2 3">TUFC12733</strain>
    </source>
</reference>
<feature type="compositionally biased region" description="Basic and acidic residues" evidence="1">
    <location>
        <begin position="249"/>
        <end position="263"/>
    </location>
</feature>
<evidence type="ECO:0000256" key="1">
    <source>
        <dbReference type="SAM" id="MobiDB-lite"/>
    </source>
</evidence>
<gene>
    <name evidence="2" type="ORF">CALVIDRAFT_437255</name>
</gene>
<evidence type="ECO:0000313" key="3">
    <source>
        <dbReference type="Proteomes" id="UP000076738"/>
    </source>
</evidence>
<protein>
    <submittedName>
        <fullName evidence="2">Uncharacterized protein</fullName>
    </submittedName>
</protein>
<feature type="compositionally biased region" description="Basic residues" evidence="1">
    <location>
        <begin position="534"/>
        <end position="546"/>
    </location>
</feature>
<dbReference type="STRING" id="1330018.A0A167FUM8"/>
<keyword evidence="3" id="KW-1185">Reference proteome</keyword>
<feature type="region of interest" description="Disordered" evidence="1">
    <location>
        <begin position="532"/>
        <end position="598"/>
    </location>
</feature>
<feature type="compositionally biased region" description="Pro residues" evidence="1">
    <location>
        <begin position="325"/>
        <end position="341"/>
    </location>
</feature>
<feature type="region of interest" description="Disordered" evidence="1">
    <location>
        <begin position="236"/>
        <end position="415"/>
    </location>
</feature>
<sequence length="598" mass="63720">MFTILSLFTGDVVISWPDPEEEEEMSRALVLGPERRTISPLSLGQQPPVQPNGPNVAGASDPDIPRFSLPLGKPTPPPPPTPRSRPAPSSRMSPRGCARRATSTPFPRARPPFGQPAGGTPHTPHLSLSAPCAQLPAGPLTPSPSLCLTSPLRPSPAQLSIQRSLSFRLHLQAAHAKLPQSQRPHGADHPHSHIVQANLTRFSRVRFNAAHRYLGLTTELLRAEKRINELASPCREVSTRGRKGAVAGKVREGGVGEREERLLPRFPPPKPTSLAHSPLANPQLLPLRMRRPPHPPSRSPPSSSSSPSSSQAPGSGTSPSSVLAAPPPPFPYPPPSPPSAPFRPRALSNPPPPNTPRRTRPPPSRTRTTCGRNWPRSFRSPCAPSSTPRTERAREGRPPPACVEASADVDAGKRERRRGICRRRCRETRATPFAGRPPPPSLSLGGRRAVRMWPEAADSLPSAVGLAGDGMGRVGGSGSGTDYLSWDPAPSGGEGGGHGQEHAAAGGGAGEGDEEAGQQLHLIDHLQKVALLTHARRPPRPAKRAKGPSTPAFPARSSLHQARPGDLYSMINPSSEFAPPSHAPPALSRSMARGRYHF</sequence>
<evidence type="ECO:0000313" key="2">
    <source>
        <dbReference type="EMBL" id="KZO89859.1"/>
    </source>
</evidence>